<comment type="caution">
    <text evidence="8">The sequence shown here is derived from an EMBL/GenBank/DDBJ whole genome shotgun (WGS) entry which is preliminary data.</text>
</comment>
<feature type="domain" description="Large ribosomal subunit protein bL25 L25" evidence="6">
    <location>
        <begin position="62"/>
        <end position="116"/>
    </location>
</feature>
<dbReference type="SUPFAM" id="SSF50715">
    <property type="entry name" value="Ribosomal protein L25-like"/>
    <property type="match status" value="1"/>
</dbReference>
<accession>A0A9D1M769</accession>
<dbReference type="InterPro" id="IPR020056">
    <property type="entry name" value="Rbsml_bL25/Gln-tRNA_synth_N"/>
</dbReference>
<keyword evidence="4 5" id="KW-0687">Ribonucleoprotein</keyword>
<comment type="function">
    <text evidence="5">This is one of the proteins that binds to the 5S RNA in the ribosome where it forms part of the central protuberance.</text>
</comment>
<dbReference type="HAMAP" id="MF_01334">
    <property type="entry name" value="Ribosomal_bL25_CTC"/>
    <property type="match status" value="1"/>
</dbReference>
<dbReference type="GO" id="GO:0003735">
    <property type="term" value="F:structural constituent of ribosome"/>
    <property type="evidence" value="ECO:0007669"/>
    <property type="project" value="InterPro"/>
</dbReference>
<dbReference type="GO" id="GO:0022625">
    <property type="term" value="C:cytosolic large ribosomal subunit"/>
    <property type="evidence" value="ECO:0007669"/>
    <property type="project" value="TreeGrafter"/>
</dbReference>
<dbReference type="Gene3D" id="2.40.240.10">
    <property type="entry name" value="Ribosomal Protein L25, Chain P"/>
    <property type="match status" value="1"/>
</dbReference>
<proteinExistence type="inferred from homology"/>
<reference evidence="8" key="1">
    <citation type="submission" date="2020-10" db="EMBL/GenBank/DDBJ databases">
        <authorList>
            <person name="Gilroy R."/>
        </authorList>
    </citation>
    <scope>NUCLEOTIDE SEQUENCE</scope>
    <source>
        <strain evidence="8">CHK158-818</strain>
    </source>
</reference>
<evidence type="ECO:0000256" key="5">
    <source>
        <dbReference type="HAMAP-Rule" id="MF_01334"/>
    </source>
</evidence>
<name>A0A9D1M769_9BACT</name>
<feature type="domain" description="Large ribosomal subunit protein bL25 beta" evidence="7">
    <location>
        <begin position="125"/>
        <end position="204"/>
    </location>
</feature>
<keyword evidence="1 5" id="KW-0699">rRNA-binding</keyword>
<dbReference type="InterPro" id="IPR001021">
    <property type="entry name" value="Ribosomal_bL25_long"/>
</dbReference>
<dbReference type="CDD" id="cd00495">
    <property type="entry name" value="Ribosomal_L25_TL5_CTC"/>
    <property type="match status" value="1"/>
</dbReference>
<keyword evidence="2 5" id="KW-0694">RNA-binding</keyword>
<gene>
    <name evidence="5" type="primary">rplY</name>
    <name evidence="5" type="synonym">ctc</name>
    <name evidence="8" type="ORF">IAB03_03785</name>
</gene>
<dbReference type="InterPro" id="IPR037121">
    <property type="entry name" value="Ribosomal_bL25_C"/>
</dbReference>
<dbReference type="InterPro" id="IPR020930">
    <property type="entry name" value="Ribosomal_uL5_bac-type"/>
</dbReference>
<keyword evidence="3 5" id="KW-0689">Ribosomal protein</keyword>
<evidence type="ECO:0000256" key="4">
    <source>
        <dbReference type="ARBA" id="ARBA00023274"/>
    </source>
</evidence>
<dbReference type="InterPro" id="IPR011035">
    <property type="entry name" value="Ribosomal_bL25/Gln-tRNA_synth"/>
</dbReference>
<protein>
    <recommendedName>
        <fullName evidence="5">Large ribosomal subunit protein bL25</fullName>
    </recommendedName>
    <alternativeName>
        <fullName evidence="5">General stress protein CTC</fullName>
    </alternativeName>
</protein>
<dbReference type="AlphaFoldDB" id="A0A9D1M769"/>
<sequence length="216" mass="23308">MKTFELNATPRVDLGKKAVKALRKQNLIPAVLNGGEVFALPYNGTLSEGEKLVEIDGGKKGTVVTDFTVSKDAVRKLVYSPDIFVVDLTVGKKNVKAILKDIQFHPVTDAILHMDFLAVNETKPVIMEVPVVLEGHAEGVKAGGKLNLSMRKLKVKAIYSNIPERLVINVDNLGLGKTMQVGDLHFEGLELVNAKNAVVCAVNLTRAARGAQAKGE</sequence>
<dbReference type="Pfam" id="PF01386">
    <property type="entry name" value="Ribosomal_L25p"/>
    <property type="match status" value="2"/>
</dbReference>
<dbReference type="Pfam" id="PF14693">
    <property type="entry name" value="Ribosomal_TL5_C"/>
    <property type="match status" value="1"/>
</dbReference>
<dbReference type="EMBL" id="DVNA01000088">
    <property type="protein sequence ID" value="HIU54914.1"/>
    <property type="molecule type" value="Genomic_DNA"/>
</dbReference>
<evidence type="ECO:0000256" key="2">
    <source>
        <dbReference type="ARBA" id="ARBA00022884"/>
    </source>
</evidence>
<evidence type="ECO:0000256" key="1">
    <source>
        <dbReference type="ARBA" id="ARBA00022730"/>
    </source>
</evidence>
<dbReference type="Gene3D" id="2.170.120.20">
    <property type="entry name" value="Ribosomal protein L25, beta domain"/>
    <property type="match status" value="1"/>
</dbReference>
<comment type="similarity">
    <text evidence="5">Belongs to the bacterial ribosomal protein bL25 family. CTC subfamily.</text>
</comment>
<evidence type="ECO:0000313" key="9">
    <source>
        <dbReference type="Proteomes" id="UP000824112"/>
    </source>
</evidence>
<feature type="domain" description="Large ribosomal subunit protein bL25 L25" evidence="6">
    <location>
        <begin position="6"/>
        <end position="37"/>
    </location>
</feature>
<dbReference type="InterPro" id="IPR029751">
    <property type="entry name" value="Ribosomal_L25_dom"/>
</dbReference>
<dbReference type="PANTHER" id="PTHR33284">
    <property type="entry name" value="RIBOSOMAL PROTEIN L25/GLN-TRNA SYNTHETASE, ANTI-CODON-BINDING DOMAIN-CONTAINING PROTEIN"/>
    <property type="match status" value="1"/>
</dbReference>
<dbReference type="InterPro" id="IPR020057">
    <property type="entry name" value="Ribosomal_bL25_b-dom"/>
</dbReference>
<evidence type="ECO:0000259" key="6">
    <source>
        <dbReference type="Pfam" id="PF01386"/>
    </source>
</evidence>
<evidence type="ECO:0000259" key="7">
    <source>
        <dbReference type="Pfam" id="PF14693"/>
    </source>
</evidence>
<evidence type="ECO:0000313" key="8">
    <source>
        <dbReference type="EMBL" id="HIU54914.1"/>
    </source>
</evidence>
<dbReference type="PANTHER" id="PTHR33284:SF1">
    <property type="entry name" value="RIBOSOMAL PROTEIN L25_GLN-TRNA SYNTHETASE, ANTI-CODON-BINDING DOMAIN-CONTAINING PROTEIN"/>
    <property type="match status" value="1"/>
</dbReference>
<evidence type="ECO:0000256" key="3">
    <source>
        <dbReference type="ARBA" id="ARBA00022980"/>
    </source>
</evidence>
<dbReference type="NCBIfam" id="TIGR00731">
    <property type="entry name" value="bL25_bact_ctc"/>
    <property type="match status" value="1"/>
</dbReference>
<dbReference type="GO" id="GO:0008097">
    <property type="term" value="F:5S rRNA binding"/>
    <property type="evidence" value="ECO:0007669"/>
    <property type="project" value="InterPro"/>
</dbReference>
<comment type="subunit">
    <text evidence="5">Part of the 50S ribosomal subunit; part of the 5S rRNA/L5/L18/L25 subcomplex. Contacts the 5S rRNA. Binds to the 5S rRNA independently of L5 and L18.</text>
</comment>
<organism evidence="8 9">
    <name type="scientific">Candidatus Gallibacteroides avistercoris</name>
    <dbReference type="NCBI Taxonomy" id="2840833"/>
    <lineage>
        <taxon>Bacteria</taxon>
        <taxon>Pseudomonadati</taxon>
        <taxon>Bacteroidota</taxon>
        <taxon>Bacteroidia</taxon>
        <taxon>Bacteroidales</taxon>
        <taxon>Bacteroidaceae</taxon>
        <taxon>Bacteroidaceae incertae sedis</taxon>
        <taxon>Candidatus Gallibacteroides</taxon>
    </lineage>
</organism>
<reference evidence="8" key="2">
    <citation type="journal article" date="2021" name="PeerJ">
        <title>Extensive microbial diversity within the chicken gut microbiome revealed by metagenomics and culture.</title>
        <authorList>
            <person name="Gilroy R."/>
            <person name="Ravi A."/>
            <person name="Getino M."/>
            <person name="Pursley I."/>
            <person name="Horton D.L."/>
            <person name="Alikhan N.F."/>
            <person name="Baker D."/>
            <person name="Gharbi K."/>
            <person name="Hall N."/>
            <person name="Watson M."/>
            <person name="Adriaenssens E.M."/>
            <person name="Foster-Nyarko E."/>
            <person name="Jarju S."/>
            <person name="Secka A."/>
            <person name="Antonio M."/>
            <person name="Oren A."/>
            <person name="Chaudhuri R.R."/>
            <person name="La Ragione R."/>
            <person name="Hildebrand F."/>
            <person name="Pallen M.J."/>
        </authorList>
    </citation>
    <scope>NUCLEOTIDE SEQUENCE</scope>
    <source>
        <strain evidence="8">CHK158-818</strain>
    </source>
</reference>
<dbReference type="Proteomes" id="UP000824112">
    <property type="component" value="Unassembled WGS sequence"/>
</dbReference>
<dbReference type="GO" id="GO:0006412">
    <property type="term" value="P:translation"/>
    <property type="evidence" value="ECO:0007669"/>
    <property type="project" value="UniProtKB-UniRule"/>
</dbReference>